<accession>A0ABR0U104</accession>
<evidence type="ECO:0000256" key="1">
    <source>
        <dbReference type="ARBA" id="ARBA00004496"/>
    </source>
</evidence>
<dbReference type="EMBL" id="JABTTQ020003506">
    <property type="protein sequence ID" value="KAK6116024.1"/>
    <property type="molecule type" value="Genomic_DNA"/>
</dbReference>
<keyword evidence="4" id="KW-0932">Cytokinin signaling pathway</keyword>
<gene>
    <name evidence="7" type="ORF">DH2020_008293</name>
</gene>
<name>A0ABR0U104_REHGL</name>
<evidence type="ECO:0000256" key="5">
    <source>
        <dbReference type="ARBA" id="ARBA00023242"/>
    </source>
</evidence>
<dbReference type="InterPro" id="IPR044670">
    <property type="entry name" value="SOFL"/>
</dbReference>
<reference evidence="7 8" key="1">
    <citation type="journal article" date="2021" name="Comput. Struct. Biotechnol. J.">
        <title>De novo genome assembly of the potent medicinal plant Rehmannia glutinosa using nanopore technology.</title>
        <authorList>
            <person name="Ma L."/>
            <person name="Dong C."/>
            <person name="Song C."/>
            <person name="Wang X."/>
            <person name="Zheng X."/>
            <person name="Niu Y."/>
            <person name="Chen S."/>
            <person name="Feng W."/>
        </authorList>
    </citation>
    <scope>NUCLEOTIDE SEQUENCE [LARGE SCALE GENOMIC DNA]</scope>
    <source>
        <strain evidence="7">DH-2019</strain>
    </source>
</reference>
<evidence type="ECO:0000256" key="4">
    <source>
        <dbReference type="ARBA" id="ARBA00022864"/>
    </source>
</evidence>
<keyword evidence="5" id="KW-0539">Nucleus</keyword>
<comment type="similarity">
    <text evidence="6">Belongs to the SOFL plant protein family.</text>
</comment>
<evidence type="ECO:0000313" key="7">
    <source>
        <dbReference type="EMBL" id="KAK6116024.1"/>
    </source>
</evidence>
<keyword evidence="8" id="KW-1185">Reference proteome</keyword>
<sequence>MNLSNSEYSSGCESGWTMYLDQLSNISTNDPFVTNFEGKKSVNEDYEDEDLSMVSDASSGPPHYFHEYDEKYETLCFSAHEDKKKSREKSKTKETIINKAKKQHNLCLDDTASSPVFDFSQVIEFQDNVPPSDFPQVFSGAHFEGESITKKHLSFFKSSTKGKSGSLLGRKRQ</sequence>
<protein>
    <submittedName>
        <fullName evidence="7">Uncharacterized protein</fullName>
    </submittedName>
</protein>
<dbReference type="Proteomes" id="UP001318860">
    <property type="component" value="Unassembled WGS sequence"/>
</dbReference>
<proteinExistence type="inferred from homology"/>
<evidence type="ECO:0000256" key="2">
    <source>
        <dbReference type="ARBA" id="ARBA00022490"/>
    </source>
</evidence>
<keyword evidence="3" id="KW-0203">Cytokinin biosynthesis</keyword>
<dbReference type="PANTHER" id="PTHR33347:SF34">
    <property type="entry name" value="PROTEIN SOB FIVE-LIKE 6"/>
    <property type="match status" value="1"/>
</dbReference>
<keyword evidence="2" id="KW-0963">Cytoplasm</keyword>
<dbReference type="PANTHER" id="PTHR33347">
    <property type="entry name" value="OSJNBA0091C07.3 PROTEIN"/>
    <property type="match status" value="1"/>
</dbReference>
<comment type="caution">
    <text evidence="7">The sequence shown here is derived from an EMBL/GenBank/DDBJ whole genome shotgun (WGS) entry which is preliminary data.</text>
</comment>
<evidence type="ECO:0000256" key="3">
    <source>
        <dbReference type="ARBA" id="ARBA00022712"/>
    </source>
</evidence>
<organism evidence="7 8">
    <name type="scientific">Rehmannia glutinosa</name>
    <name type="common">Chinese foxglove</name>
    <dbReference type="NCBI Taxonomy" id="99300"/>
    <lineage>
        <taxon>Eukaryota</taxon>
        <taxon>Viridiplantae</taxon>
        <taxon>Streptophyta</taxon>
        <taxon>Embryophyta</taxon>
        <taxon>Tracheophyta</taxon>
        <taxon>Spermatophyta</taxon>
        <taxon>Magnoliopsida</taxon>
        <taxon>eudicotyledons</taxon>
        <taxon>Gunneridae</taxon>
        <taxon>Pentapetalae</taxon>
        <taxon>asterids</taxon>
        <taxon>lamiids</taxon>
        <taxon>Lamiales</taxon>
        <taxon>Orobanchaceae</taxon>
        <taxon>Rehmannieae</taxon>
        <taxon>Rehmannia</taxon>
    </lineage>
</organism>
<evidence type="ECO:0000256" key="6">
    <source>
        <dbReference type="ARBA" id="ARBA00024199"/>
    </source>
</evidence>
<comment type="subcellular location">
    <subcellularLocation>
        <location evidence="1">Cytoplasm</location>
    </subcellularLocation>
</comment>
<evidence type="ECO:0000313" key="8">
    <source>
        <dbReference type="Proteomes" id="UP001318860"/>
    </source>
</evidence>